<dbReference type="InParanoid" id="A0A2K2B257"/>
<dbReference type="PANTHER" id="PTHR15598">
    <property type="entry name" value="ENHANCER OF MRNA-DECAPPING PROTEIN 4"/>
    <property type="match status" value="1"/>
</dbReference>
<dbReference type="InterPro" id="IPR045152">
    <property type="entry name" value="EDC4-like"/>
</dbReference>
<dbReference type="Proteomes" id="UP000006729">
    <property type="component" value="Chromosome 3"/>
</dbReference>
<feature type="region of interest" description="Disordered" evidence="1">
    <location>
        <begin position="29"/>
        <end position="84"/>
    </location>
</feature>
<dbReference type="EMBL" id="CM009292">
    <property type="protein sequence ID" value="PNT43854.1"/>
    <property type="molecule type" value="Genomic_DNA"/>
</dbReference>
<proteinExistence type="predicted"/>
<evidence type="ECO:0000313" key="3">
    <source>
        <dbReference type="Proteomes" id="UP000006729"/>
    </source>
</evidence>
<reference evidence="2 3" key="1">
    <citation type="journal article" date="2006" name="Science">
        <title>The genome of black cottonwood, Populus trichocarpa (Torr. &amp; Gray).</title>
        <authorList>
            <person name="Tuskan G.A."/>
            <person name="Difazio S."/>
            <person name="Jansson S."/>
            <person name="Bohlmann J."/>
            <person name="Grigoriev I."/>
            <person name="Hellsten U."/>
            <person name="Putnam N."/>
            <person name="Ralph S."/>
            <person name="Rombauts S."/>
            <person name="Salamov A."/>
            <person name="Schein J."/>
            <person name="Sterck L."/>
            <person name="Aerts A."/>
            <person name="Bhalerao R.R."/>
            <person name="Bhalerao R.P."/>
            <person name="Blaudez D."/>
            <person name="Boerjan W."/>
            <person name="Brun A."/>
            <person name="Brunner A."/>
            <person name="Busov V."/>
            <person name="Campbell M."/>
            <person name="Carlson J."/>
            <person name="Chalot M."/>
            <person name="Chapman J."/>
            <person name="Chen G.L."/>
            <person name="Cooper D."/>
            <person name="Coutinho P.M."/>
            <person name="Couturier J."/>
            <person name="Covert S."/>
            <person name="Cronk Q."/>
            <person name="Cunningham R."/>
            <person name="Davis J."/>
            <person name="Degroeve S."/>
            <person name="Dejardin A."/>
            <person name="Depamphilis C."/>
            <person name="Detter J."/>
            <person name="Dirks B."/>
            <person name="Dubchak I."/>
            <person name="Duplessis S."/>
            <person name="Ehlting J."/>
            <person name="Ellis B."/>
            <person name="Gendler K."/>
            <person name="Goodstein D."/>
            <person name="Gribskov M."/>
            <person name="Grimwood J."/>
            <person name="Groover A."/>
            <person name="Gunter L."/>
            <person name="Hamberger B."/>
            <person name="Heinze B."/>
            <person name="Helariutta Y."/>
            <person name="Henrissat B."/>
            <person name="Holligan D."/>
            <person name="Holt R."/>
            <person name="Huang W."/>
            <person name="Islam-Faridi N."/>
            <person name="Jones S."/>
            <person name="Jones-Rhoades M."/>
            <person name="Jorgensen R."/>
            <person name="Joshi C."/>
            <person name="Kangasjarvi J."/>
            <person name="Karlsson J."/>
            <person name="Kelleher C."/>
            <person name="Kirkpatrick R."/>
            <person name="Kirst M."/>
            <person name="Kohler A."/>
            <person name="Kalluri U."/>
            <person name="Larimer F."/>
            <person name="Leebens-Mack J."/>
            <person name="Leple J.C."/>
            <person name="Locascio P."/>
            <person name="Lou Y."/>
            <person name="Lucas S."/>
            <person name="Martin F."/>
            <person name="Montanini B."/>
            <person name="Napoli C."/>
            <person name="Nelson D.R."/>
            <person name="Nelson C."/>
            <person name="Nieminen K."/>
            <person name="Nilsson O."/>
            <person name="Pereda V."/>
            <person name="Peter G."/>
            <person name="Philippe R."/>
            <person name="Pilate G."/>
            <person name="Poliakov A."/>
            <person name="Razumovskaya J."/>
            <person name="Richardson P."/>
            <person name="Rinaldi C."/>
            <person name="Ritland K."/>
            <person name="Rouze P."/>
            <person name="Ryaboy D."/>
            <person name="Schmutz J."/>
            <person name="Schrader J."/>
            <person name="Segerman B."/>
            <person name="Shin H."/>
            <person name="Siddiqui A."/>
            <person name="Sterky F."/>
            <person name="Terry A."/>
            <person name="Tsai C.J."/>
            <person name="Uberbacher E."/>
            <person name="Unneberg P."/>
            <person name="Vahala J."/>
            <person name="Wall K."/>
            <person name="Wessler S."/>
            <person name="Yang G."/>
            <person name="Yin T."/>
            <person name="Douglas C."/>
            <person name="Marra M."/>
            <person name="Sandberg G."/>
            <person name="Van de Peer Y."/>
            <person name="Rokhsar D."/>
        </authorList>
    </citation>
    <scope>NUCLEOTIDE SEQUENCE [LARGE SCALE GENOMIC DNA]</scope>
    <source>
        <strain evidence="3">cv. Nisqually</strain>
    </source>
</reference>
<sequence>MLQSLADFMHLQIFSIFLNTSDVNSSLDIASSGGQTKATASHNNADNTNTVPPLLPMSPRLPRKLSGLQSLSNSTDTSLQFSDHAGDQSVPYYLVDRRIETVKENASDTSSGDNLSKGEKNVKQTDIAMVSETPIMFKQPTHLITPSEILSRAVSSENSQTTQGLNVTEAKIQDVLVNNDIESAEVELKVVGETGTDQNNDFDLPRESHTAVAEKKEKSFYSQASDLGIQMARDCCGIESIRSSIILAIGTLEFMYPNIILGCQ</sequence>
<name>A0A2K2B257_POPTR</name>
<evidence type="ECO:0000313" key="2">
    <source>
        <dbReference type="EMBL" id="PNT43854.1"/>
    </source>
</evidence>
<dbReference type="AlphaFoldDB" id="A0A2K2B257"/>
<feature type="compositionally biased region" description="Low complexity" evidence="1">
    <location>
        <begin position="57"/>
        <end position="66"/>
    </location>
</feature>
<keyword evidence="3" id="KW-1185">Reference proteome</keyword>
<organism evidence="2 3">
    <name type="scientific">Populus trichocarpa</name>
    <name type="common">Western balsam poplar</name>
    <name type="synonym">Populus balsamifera subsp. trichocarpa</name>
    <dbReference type="NCBI Taxonomy" id="3694"/>
    <lineage>
        <taxon>Eukaryota</taxon>
        <taxon>Viridiplantae</taxon>
        <taxon>Streptophyta</taxon>
        <taxon>Embryophyta</taxon>
        <taxon>Tracheophyta</taxon>
        <taxon>Spermatophyta</taxon>
        <taxon>Magnoliopsida</taxon>
        <taxon>eudicotyledons</taxon>
        <taxon>Gunneridae</taxon>
        <taxon>Pentapetalae</taxon>
        <taxon>rosids</taxon>
        <taxon>fabids</taxon>
        <taxon>Malpighiales</taxon>
        <taxon>Salicaceae</taxon>
        <taxon>Saliceae</taxon>
        <taxon>Populus</taxon>
    </lineage>
</organism>
<feature type="compositionally biased region" description="Polar residues" evidence="1">
    <location>
        <begin position="67"/>
        <end position="81"/>
    </location>
</feature>
<gene>
    <name evidence="2" type="ORF">POPTR_003G057600</name>
</gene>
<dbReference type="STRING" id="3694.A0A2K2B257"/>
<evidence type="ECO:0000256" key="1">
    <source>
        <dbReference type="SAM" id="MobiDB-lite"/>
    </source>
</evidence>
<protein>
    <submittedName>
        <fullName evidence="2">Uncharacterized protein</fullName>
    </submittedName>
</protein>
<dbReference type="GO" id="GO:0031087">
    <property type="term" value="P:deadenylation-independent decapping of nuclear-transcribed mRNA"/>
    <property type="evidence" value="ECO:0007669"/>
    <property type="project" value="InterPro"/>
</dbReference>
<accession>A0A2K2B257</accession>
<feature type="compositionally biased region" description="Polar residues" evidence="1">
    <location>
        <begin position="29"/>
        <end position="51"/>
    </location>
</feature>
<dbReference type="PANTHER" id="PTHR15598:SF7">
    <property type="entry name" value="ENHANCER OF MRNA-DECAPPING-LIKE PROTEIN"/>
    <property type="match status" value="1"/>
</dbReference>